<reference evidence="2" key="1">
    <citation type="submission" date="2019-04" db="EMBL/GenBank/DDBJ databases">
        <title>Draft genome sequence of Pseudonocardiaceae bacterium SL3-2-4.</title>
        <authorList>
            <person name="Ningsih F."/>
            <person name="Yokota A."/>
            <person name="Sakai Y."/>
            <person name="Nanatani K."/>
            <person name="Yabe S."/>
            <person name="Oetari A."/>
            <person name="Sjamsuridzal W."/>
        </authorList>
    </citation>
    <scope>NUCLEOTIDE SEQUENCE [LARGE SCALE GENOMIC DNA]</scope>
    <source>
        <strain evidence="2">SL3-2-4</strain>
    </source>
</reference>
<dbReference type="PANTHER" id="PTHR43611:SF3">
    <property type="entry name" value="FLAVIN MONONUCLEOTIDE HYDROLASE 1, CHLOROPLATIC"/>
    <property type="match status" value="1"/>
</dbReference>
<dbReference type="InterPro" id="IPR006439">
    <property type="entry name" value="HAD-SF_hydro_IA"/>
</dbReference>
<dbReference type="AlphaFoldDB" id="A0A4D4J712"/>
<dbReference type="SUPFAM" id="SSF56784">
    <property type="entry name" value="HAD-like"/>
    <property type="match status" value="1"/>
</dbReference>
<protein>
    <submittedName>
        <fullName evidence="1">Haloacid dehalogenase</fullName>
    </submittedName>
</protein>
<gene>
    <name evidence="1" type="ORF">GTS_29170</name>
</gene>
<dbReference type="Proteomes" id="UP000298860">
    <property type="component" value="Unassembled WGS sequence"/>
</dbReference>
<name>A0A4D4J712_9PSEU</name>
<dbReference type="InterPro" id="IPR023214">
    <property type="entry name" value="HAD_sf"/>
</dbReference>
<dbReference type="Gene3D" id="3.40.50.1000">
    <property type="entry name" value="HAD superfamily/HAD-like"/>
    <property type="match status" value="1"/>
</dbReference>
<dbReference type="NCBIfam" id="TIGR01549">
    <property type="entry name" value="HAD-SF-IA-v1"/>
    <property type="match status" value="1"/>
</dbReference>
<dbReference type="EMBL" id="BJFL01000013">
    <property type="protein sequence ID" value="GDY31284.1"/>
    <property type="molecule type" value="Genomic_DNA"/>
</dbReference>
<dbReference type="NCBIfam" id="TIGR01509">
    <property type="entry name" value="HAD-SF-IA-v3"/>
    <property type="match status" value="1"/>
</dbReference>
<organism evidence="1 2">
    <name type="scientific">Gandjariella thermophila</name>
    <dbReference type="NCBI Taxonomy" id="1931992"/>
    <lineage>
        <taxon>Bacteria</taxon>
        <taxon>Bacillati</taxon>
        <taxon>Actinomycetota</taxon>
        <taxon>Actinomycetes</taxon>
        <taxon>Pseudonocardiales</taxon>
        <taxon>Pseudonocardiaceae</taxon>
        <taxon>Gandjariella</taxon>
    </lineage>
</organism>
<keyword evidence="2" id="KW-1185">Reference proteome</keyword>
<proteinExistence type="predicted"/>
<comment type="caution">
    <text evidence="1">The sequence shown here is derived from an EMBL/GenBank/DDBJ whole genome shotgun (WGS) entry which is preliminary data.</text>
</comment>
<accession>A0A4D4J712</accession>
<dbReference type="RefSeq" id="WP_225978410.1">
    <property type="nucleotide sequence ID" value="NZ_BJFL01000013.1"/>
</dbReference>
<sequence>MLRGLIVDYGGVLTDTGNGDPAGGEQPLVAALRTARSRGVRTALLSNADTLGAASGLAGLFDAVVLSGQVGFGKPDPRIFLLAARQLGLDPADCVFVDDLSVNVRAAAGVGMVGVHHRSVEETLNELDVLLE</sequence>
<dbReference type="PANTHER" id="PTHR43611">
    <property type="entry name" value="ALPHA-D-GLUCOSE 1-PHOSPHATE PHOSPHATASE"/>
    <property type="match status" value="1"/>
</dbReference>
<evidence type="ECO:0000313" key="1">
    <source>
        <dbReference type="EMBL" id="GDY31284.1"/>
    </source>
</evidence>
<evidence type="ECO:0000313" key="2">
    <source>
        <dbReference type="Proteomes" id="UP000298860"/>
    </source>
</evidence>
<dbReference type="Pfam" id="PF00702">
    <property type="entry name" value="Hydrolase"/>
    <property type="match status" value="1"/>
</dbReference>
<dbReference type="InterPro" id="IPR036412">
    <property type="entry name" value="HAD-like_sf"/>
</dbReference>